<organism evidence="2 3">
    <name type="scientific">Aegilops tauschii subsp. strangulata</name>
    <name type="common">Goatgrass</name>
    <dbReference type="NCBI Taxonomy" id="200361"/>
    <lineage>
        <taxon>Eukaryota</taxon>
        <taxon>Viridiplantae</taxon>
        <taxon>Streptophyta</taxon>
        <taxon>Embryophyta</taxon>
        <taxon>Tracheophyta</taxon>
        <taxon>Spermatophyta</taxon>
        <taxon>Magnoliopsida</taxon>
        <taxon>Liliopsida</taxon>
        <taxon>Poales</taxon>
        <taxon>Poaceae</taxon>
        <taxon>BOP clade</taxon>
        <taxon>Pooideae</taxon>
        <taxon>Triticodae</taxon>
        <taxon>Triticeae</taxon>
        <taxon>Triticinae</taxon>
        <taxon>Aegilops</taxon>
    </lineage>
</organism>
<dbReference type="EnsemblPlants" id="AET4Gv20410100.8">
    <property type="protein sequence ID" value="AET4Gv20410100.8"/>
    <property type="gene ID" value="AET4Gv20410100"/>
</dbReference>
<dbReference type="EnsemblPlants" id="AET4Gv20410100.7">
    <property type="protein sequence ID" value="AET4Gv20410100.7"/>
    <property type="gene ID" value="AET4Gv20410100"/>
</dbReference>
<proteinExistence type="predicted"/>
<accession>A0A453I1P8</accession>
<reference evidence="3" key="1">
    <citation type="journal article" date="2014" name="Science">
        <title>Ancient hybridizations among the ancestral genomes of bread wheat.</title>
        <authorList>
            <consortium name="International Wheat Genome Sequencing Consortium,"/>
            <person name="Marcussen T."/>
            <person name="Sandve S.R."/>
            <person name="Heier L."/>
            <person name="Spannagl M."/>
            <person name="Pfeifer M."/>
            <person name="Jakobsen K.S."/>
            <person name="Wulff B.B."/>
            <person name="Steuernagel B."/>
            <person name="Mayer K.F."/>
            <person name="Olsen O.A."/>
        </authorList>
    </citation>
    <scope>NUCLEOTIDE SEQUENCE [LARGE SCALE GENOMIC DNA]</scope>
    <source>
        <strain evidence="3">cv. AL8/78</strain>
    </source>
</reference>
<protein>
    <submittedName>
        <fullName evidence="2">Uncharacterized protein</fullName>
    </submittedName>
</protein>
<sequence>ERETPGARVPFAATPHPSAPGNPRYSLPSPCSRRRSPPPLVRAETASFARRGGARSTRRLERLGVARLIDVEQRGRLDRRWRLDLAERHRWRSTRWLERLAAARLLEVDQRWRLELLERQRRRLELVDRRANLSNSSKEDATRCLVWLGDLIDAKKLGGSAAGSDTLHLPVAGVATAGPKTQCTMLMHM</sequence>
<feature type="region of interest" description="Disordered" evidence="1">
    <location>
        <begin position="1"/>
        <end position="39"/>
    </location>
</feature>
<evidence type="ECO:0000313" key="3">
    <source>
        <dbReference type="Proteomes" id="UP000015105"/>
    </source>
</evidence>
<reference evidence="3" key="2">
    <citation type="journal article" date="2017" name="Nat. Plants">
        <title>The Aegilops tauschii genome reveals multiple impacts of transposons.</title>
        <authorList>
            <person name="Zhao G."/>
            <person name="Zou C."/>
            <person name="Li K."/>
            <person name="Wang K."/>
            <person name="Li T."/>
            <person name="Gao L."/>
            <person name="Zhang X."/>
            <person name="Wang H."/>
            <person name="Yang Z."/>
            <person name="Liu X."/>
            <person name="Jiang W."/>
            <person name="Mao L."/>
            <person name="Kong X."/>
            <person name="Jiao Y."/>
            <person name="Jia J."/>
        </authorList>
    </citation>
    <scope>NUCLEOTIDE SEQUENCE [LARGE SCALE GENOMIC DNA]</scope>
    <source>
        <strain evidence="3">cv. AL8/78</strain>
    </source>
</reference>
<evidence type="ECO:0000313" key="2">
    <source>
        <dbReference type="EnsemblPlants" id="AET4Gv20410100.7"/>
    </source>
</evidence>
<reference evidence="2" key="4">
    <citation type="submission" date="2019-03" db="UniProtKB">
        <authorList>
            <consortium name="EnsemblPlants"/>
        </authorList>
    </citation>
    <scope>IDENTIFICATION</scope>
</reference>
<dbReference type="Proteomes" id="UP000015105">
    <property type="component" value="Chromosome 4D"/>
</dbReference>
<reference evidence="2" key="3">
    <citation type="journal article" date="2017" name="Nature">
        <title>Genome sequence of the progenitor of the wheat D genome Aegilops tauschii.</title>
        <authorList>
            <person name="Luo M.C."/>
            <person name="Gu Y.Q."/>
            <person name="Puiu D."/>
            <person name="Wang H."/>
            <person name="Twardziok S.O."/>
            <person name="Deal K.R."/>
            <person name="Huo N."/>
            <person name="Zhu T."/>
            <person name="Wang L."/>
            <person name="Wang Y."/>
            <person name="McGuire P.E."/>
            <person name="Liu S."/>
            <person name="Long H."/>
            <person name="Ramasamy R.K."/>
            <person name="Rodriguez J.C."/>
            <person name="Van S.L."/>
            <person name="Yuan L."/>
            <person name="Wang Z."/>
            <person name="Xia Z."/>
            <person name="Xiao L."/>
            <person name="Anderson O.D."/>
            <person name="Ouyang S."/>
            <person name="Liang Y."/>
            <person name="Zimin A.V."/>
            <person name="Pertea G."/>
            <person name="Qi P."/>
            <person name="Bennetzen J.L."/>
            <person name="Dai X."/>
            <person name="Dawson M.W."/>
            <person name="Muller H.G."/>
            <person name="Kugler K."/>
            <person name="Rivarola-Duarte L."/>
            <person name="Spannagl M."/>
            <person name="Mayer K.F.X."/>
            <person name="Lu F.H."/>
            <person name="Bevan M.W."/>
            <person name="Leroy P."/>
            <person name="Li P."/>
            <person name="You F.M."/>
            <person name="Sun Q."/>
            <person name="Liu Z."/>
            <person name="Lyons E."/>
            <person name="Wicker T."/>
            <person name="Salzberg S.L."/>
            <person name="Devos K.M."/>
            <person name="Dvorak J."/>
        </authorList>
    </citation>
    <scope>NUCLEOTIDE SEQUENCE [LARGE SCALE GENOMIC DNA]</scope>
    <source>
        <strain evidence="2">cv. AL8/78</strain>
    </source>
</reference>
<dbReference type="EnsemblPlants" id="AET4Gv20410100.9">
    <property type="protein sequence ID" value="AET4Gv20410100.9"/>
    <property type="gene ID" value="AET4Gv20410100"/>
</dbReference>
<dbReference type="Gramene" id="AET4Gv20410100.8">
    <property type="protein sequence ID" value="AET4Gv20410100.8"/>
    <property type="gene ID" value="AET4Gv20410100"/>
</dbReference>
<reference evidence="2" key="5">
    <citation type="journal article" date="2021" name="G3 (Bethesda)">
        <title>Aegilops tauschii genome assembly Aet v5.0 features greater sequence contiguity and improved annotation.</title>
        <authorList>
            <person name="Wang L."/>
            <person name="Zhu T."/>
            <person name="Rodriguez J.C."/>
            <person name="Deal K.R."/>
            <person name="Dubcovsky J."/>
            <person name="McGuire P.E."/>
            <person name="Lux T."/>
            <person name="Spannagl M."/>
            <person name="Mayer K.F.X."/>
            <person name="Baldrich P."/>
            <person name="Meyers B.C."/>
            <person name="Huo N."/>
            <person name="Gu Y.Q."/>
            <person name="Zhou H."/>
            <person name="Devos K.M."/>
            <person name="Bennetzen J.L."/>
            <person name="Unver T."/>
            <person name="Budak H."/>
            <person name="Gulick P.J."/>
            <person name="Galiba G."/>
            <person name="Kalapos B."/>
            <person name="Nelson D.R."/>
            <person name="Li P."/>
            <person name="You F.M."/>
            <person name="Luo M.C."/>
            <person name="Dvorak J."/>
        </authorList>
    </citation>
    <scope>NUCLEOTIDE SEQUENCE [LARGE SCALE GENOMIC DNA]</scope>
    <source>
        <strain evidence="2">cv. AL8/78</strain>
    </source>
</reference>
<dbReference type="Gramene" id="AET4Gv20410100.7">
    <property type="protein sequence ID" value="AET4Gv20410100.7"/>
    <property type="gene ID" value="AET4Gv20410100"/>
</dbReference>
<dbReference type="Gramene" id="AET4Gv20410100.9">
    <property type="protein sequence ID" value="AET4Gv20410100.9"/>
    <property type="gene ID" value="AET4Gv20410100"/>
</dbReference>
<evidence type="ECO:0000256" key="1">
    <source>
        <dbReference type="SAM" id="MobiDB-lite"/>
    </source>
</evidence>
<dbReference type="AlphaFoldDB" id="A0A453I1P8"/>
<keyword evidence="3" id="KW-1185">Reference proteome</keyword>
<name>A0A453I1P8_AEGTS</name>